<evidence type="ECO:0000256" key="3">
    <source>
        <dbReference type="ARBA" id="ARBA00022806"/>
    </source>
</evidence>
<dbReference type="InterPro" id="IPR044742">
    <property type="entry name" value="DEAD/DEAH_RhlB"/>
</dbReference>
<dbReference type="InterPro" id="IPR050079">
    <property type="entry name" value="DEAD_box_RNA_helicase"/>
</dbReference>
<dbReference type="InterPro" id="IPR027417">
    <property type="entry name" value="P-loop_NTPase"/>
</dbReference>
<reference evidence="6 7" key="1">
    <citation type="submission" date="2018-07" db="EMBL/GenBank/DDBJ databases">
        <title>Mechanisms of high-level aminoglycoside resistance among Gram-negative pathogens in Brazil.</title>
        <authorList>
            <person name="Ballaben A.S."/>
            <person name="Darini A.L.C."/>
            <person name="Doi Y."/>
        </authorList>
    </citation>
    <scope>NUCLEOTIDE SEQUENCE [LARGE SCALE GENOMIC DNA]</scope>
    <source>
        <strain evidence="6 7">B2-305</strain>
    </source>
</reference>
<dbReference type="Gene3D" id="3.40.50.300">
    <property type="entry name" value="P-loop containing nucleotide triphosphate hydrolases"/>
    <property type="match status" value="1"/>
</dbReference>
<dbReference type="PROSITE" id="PS51192">
    <property type="entry name" value="HELICASE_ATP_BIND_1"/>
    <property type="match status" value="1"/>
</dbReference>
<dbReference type="Pfam" id="PF00270">
    <property type="entry name" value="DEAD"/>
    <property type="match status" value="1"/>
</dbReference>
<feature type="domain" description="Helicase ATP-binding" evidence="5">
    <location>
        <begin position="1"/>
        <end position="146"/>
    </location>
</feature>
<dbReference type="GO" id="GO:0003676">
    <property type="term" value="F:nucleic acid binding"/>
    <property type="evidence" value="ECO:0007669"/>
    <property type="project" value="InterPro"/>
</dbReference>
<sequence>FLLPLLHRLLAEDKPRSLARALILLPTRELAQQTLKEVERFAQFTFIKACLITGGEDFKVQGARLRKNPEIIIGTPGRLLEQRNAGNLPLQDIEVLVLDEADRMLDMGFADDVLALANACPAECQTLLFSATHSGAGLNKVIAEVL</sequence>
<dbReference type="GO" id="GO:0005829">
    <property type="term" value="C:cytosol"/>
    <property type="evidence" value="ECO:0007669"/>
    <property type="project" value="TreeGrafter"/>
</dbReference>
<accession>A0A367LXQ9</accession>
<evidence type="ECO:0000313" key="7">
    <source>
        <dbReference type="Proteomes" id="UP000253594"/>
    </source>
</evidence>
<dbReference type="PROSITE" id="PS00039">
    <property type="entry name" value="DEAD_ATP_HELICASE"/>
    <property type="match status" value="1"/>
</dbReference>
<dbReference type="PANTHER" id="PTHR47959">
    <property type="entry name" value="ATP-DEPENDENT RNA HELICASE RHLE-RELATED"/>
    <property type="match status" value="1"/>
</dbReference>
<feature type="non-terminal residue" evidence="6">
    <location>
        <position position="1"/>
    </location>
</feature>
<dbReference type="EMBL" id="QORE01002561">
    <property type="protein sequence ID" value="RCI69954.1"/>
    <property type="molecule type" value="Genomic_DNA"/>
</dbReference>
<dbReference type="InterPro" id="IPR014001">
    <property type="entry name" value="Helicase_ATP-bd"/>
</dbReference>
<evidence type="ECO:0000256" key="2">
    <source>
        <dbReference type="ARBA" id="ARBA00022801"/>
    </source>
</evidence>
<protein>
    <submittedName>
        <fullName evidence="6">ATP-dependent helicase</fullName>
    </submittedName>
</protein>
<dbReference type="CDD" id="cd00268">
    <property type="entry name" value="DEADc"/>
    <property type="match status" value="1"/>
</dbReference>
<dbReference type="InterPro" id="IPR011545">
    <property type="entry name" value="DEAD/DEAH_box_helicase_dom"/>
</dbReference>
<organism evidence="6 7">
    <name type="scientific">Pseudomonas aeruginosa</name>
    <dbReference type="NCBI Taxonomy" id="287"/>
    <lineage>
        <taxon>Bacteria</taxon>
        <taxon>Pseudomonadati</taxon>
        <taxon>Pseudomonadota</taxon>
        <taxon>Gammaproteobacteria</taxon>
        <taxon>Pseudomonadales</taxon>
        <taxon>Pseudomonadaceae</taxon>
        <taxon>Pseudomonas</taxon>
    </lineage>
</organism>
<dbReference type="GO" id="GO:0005524">
    <property type="term" value="F:ATP binding"/>
    <property type="evidence" value="ECO:0007669"/>
    <property type="project" value="UniProtKB-KW"/>
</dbReference>
<feature type="non-terminal residue" evidence="6">
    <location>
        <position position="146"/>
    </location>
</feature>
<evidence type="ECO:0000256" key="4">
    <source>
        <dbReference type="ARBA" id="ARBA00022840"/>
    </source>
</evidence>
<proteinExistence type="predicted"/>
<dbReference type="Proteomes" id="UP000253594">
    <property type="component" value="Unassembled WGS sequence"/>
</dbReference>
<keyword evidence="2" id="KW-0378">Hydrolase</keyword>
<gene>
    <name evidence="6" type="ORF">DT376_37185</name>
</gene>
<keyword evidence="4" id="KW-0067">ATP-binding</keyword>
<evidence type="ECO:0000259" key="5">
    <source>
        <dbReference type="PROSITE" id="PS51192"/>
    </source>
</evidence>
<comment type="caution">
    <text evidence="6">The sequence shown here is derived from an EMBL/GenBank/DDBJ whole genome shotgun (WGS) entry which is preliminary data.</text>
</comment>
<dbReference type="SUPFAM" id="SSF52540">
    <property type="entry name" value="P-loop containing nucleoside triphosphate hydrolases"/>
    <property type="match status" value="1"/>
</dbReference>
<keyword evidence="3 6" id="KW-0347">Helicase</keyword>
<dbReference type="InterPro" id="IPR000629">
    <property type="entry name" value="RNA-helicase_DEAD-box_CS"/>
</dbReference>
<dbReference type="AlphaFoldDB" id="A0A367LXQ9"/>
<dbReference type="GO" id="GO:0003724">
    <property type="term" value="F:RNA helicase activity"/>
    <property type="evidence" value="ECO:0007669"/>
    <property type="project" value="TreeGrafter"/>
</dbReference>
<dbReference type="PANTHER" id="PTHR47959:SF3">
    <property type="entry name" value="ATP-DEPENDENT RNA HELICASE SRMB"/>
    <property type="match status" value="1"/>
</dbReference>
<evidence type="ECO:0000313" key="6">
    <source>
        <dbReference type="EMBL" id="RCI69954.1"/>
    </source>
</evidence>
<keyword evidence="1" id="KW-0547">Nucleotide-binding</keyword>
<dbReference type="GO" id="GO:0016787">
    <property type="term" value="F:hydrolase activity"/>
    <property type="evidence" value="ECO:0007669"/>
    <property type="project" value="UniProtKB-KW"/>
</dbReference>
<evidence type="ECO:0000256" key="1">
    <source>
        <dbReference type="ARBA" id="ARBA00022741"/>
    </source>
</evidence>
<dbReference type="SMART" id="SM00487">
    <property type="entry name" value="DEXDc"/>
    <property type="match status" value="1"/>
</dbReference>
<name>A0A367LXQ9_PSEAI</name>